<proteinExistence type="predicted"/>
<evidence type="ECO:0000256" key="1">
    <source>
        <dbReference type="SAM" id="MobiDB-lite"/>
    </source>
</evidence>
<feature type="region of interest" description="Disordered" evidence="1">
    <location>
        <begin position="80"/>
        <end position="114"/>
    </location>
</feature>
<evidence type="ECO:0008006" key="6">
    <source>
        <dbReference type="Google" id="ProtNLM"/>
    </source>
</evidence>
<dbReference type="Proteomes" id="UP000760860">
    <property type="component" value="Unassembled WGS sequence"/>
</dbReference>
<name>A0A329S7A2_9STRA</name>
<dbReference type="Proteomes" id="UP000736787">
    <property type="component" value="Unassembled WGS sequence"/>
</dbReference>
<dbReference type="AlphaFoldDB" id="A0A329S7A2"/>
<keyword evidence="5" id="KW-1185">Reference proteome</keyword>
<dbReference type="EMBL" id="MJFZ01000263">
    <property type="protein sequence ID" value="RAW32804.1"/>
    <property type="molecule type" value="Genomic_DNA"/>
</dbReference>
<feature type="compositionally biased region" description="Polar residues" evidence="1">
    <location>
        <begin position="90"/>
        <end position="102"/>
    </location>
</feature>
<dbReference type="EMBL" id="RCMV01001974">
    <property type="protein sequence ID" value="KAG3205236.1"/>
    <property type="molecule type" value="Genomic_DNA"/>
</dbReference>
<protein>
    <recommendedName>
        <fullName evidence="6">BZIP domain-containing protein</fullName>
    </recommendedName>
</protein>
<reference evidence="4 5" key="1">
    <citation type="submission" date="2018-01" db="EMBL/GenBank/DDBJ databases">
        <title>Draft genome of the strawberry crown rot pathogen Phytophthora cactorum.</title>
        <authorList>
            <person name="Armitage A.D."/>
            <person name="Lysoe E."/>
            <person name="Nellist C.F."/>
            <person name="Harrison R.J."/>
            <person name="Brurberg M.B."/>
        </authorList>
    </citation>
    <scope>NUCLEOTIDE SEQUENCE [LARGE SCALE GENOMIC DNA]</scope>
    <source>
        <strain evidence="4 5">10300</strain>
    </source>
</reference>
<evidence type="ECO:0000313" key="3">
    <source>
        <dbReference type="EMBL" id="KAG3205236.1"/>
    </source>
</evidence>
<comment type="caution">
    <text evidence="4">The sequence shown here is derived from an EMBL/GenBank/DDBJ whole genome shotgun (WGS) entry which is preliminary data.</text>
</comment>
<evidence type="ECO:0000313" key="2">
    <source>
        <dbReference type="EMBL" id="KAG2903820.1"/>
    </source>
</evidence>
<reference evidence="2" key="2">
    <citation type="submission" date="2018-10" db="EMBL/GenBank/DDBJ databases">
        <title>Effector identification in a new, highly contiguous assembly of the strawberry crown rot pathogen Phytophthora cactorum.</title>
        <authorList>
            <person name="Armitage A.D."/>
            <person name="Nellist C.F."/>
            <person name="Bates H."/>
            <person name="Vickerstaff R.J."/>
            <person name="Harrison R.J."/>
        </authorList>
    </citation>
    <scope>NUCLEOTIDE SEQUENCE</scope>
    <source>
        <strain evidence="2">4040</strain>
        <strain evidence="3">P421</strain>
    </source>
</reference>
<dbReference type="EMBL" id="RCMK01001043">
    <property type="protein sequence ID" value="KAG2903820.1"/>
    <property type="molecule type" value="Genomic_DNA"/>
</dbReference>
<organism evidence="4 5">
    <name type="scientific">Phytophthora cactorum</name>
    <dbReference type="NCBI Taxonomy" id="29920"/>
    <lineage>
        <taxon>Eukaryota</taxon>
        <taxon>Sar</taxon>
        <taxon>Stramenopiles</taxon>
        <taxon>Oomycota</taxon>
        <taxon>Peronosporomycetes</taxon>
        <taxon>Peronosporales</taxon>
        <taxon>Peronosporaceae</taxon>
        <taxon>Phytophthora</taxon>
    </lineage>
</organism>
<dbReference type="OrthoDB" id="129567at2759"/>
<evidence type="ECO:0000313" key="5">
    <source>
        <dbReference type="Proteomes" id="UP000251314"/>
    </source>
</evidence>
<sequence length="351" mass="39460">MSSTVLLPPNFQSLSQDVIIHVRQRTRALHVAVDVGVMGRPSCHFPPSGKPGSSLWVDATTRTRSTLSQYKDITTLVNTEQPGVEDDGSGQPSHELCNNTKAANRERHRKNQERYRLRQKKMNIDLDHTIRKLRDEIQYLKSQRTSIYIGNSKHITLQNVVSEYYRVFRRGFVEPDGSRIPALDYLRLSMAPDLDAGTVLGFEALARNWGVFTKFFRDVRVQLNSVEHTTAHSVVARTTISVTITEVTLRDVFLYRGRHSCSGSPDQQERGRHIAAKLLGQRLVMCGSVSFTWDSSTDQVVGLISQADMVSPLLQLMGNIEDVSNVLSNARVTPECNLVIGEYMLGYPLDC</sequence>
<gene>
    <name evidence="4" type="ORF">PC110_g10866</name>
    <name evidence="2" type="ORF">PC117_g21175</name>
    <name evidence="3" type="ORF">PC129_g22172</name>
</gene>
<evidence type="ECO:0000313" key="4">
    <source>
        <dbReference type="EMBL" id="RAW32804.1"/>
    </source>
</evidence>
<dbReference type="VEuPathDB" id="FungiDB:PC110_g10866"/>
<accession>A0A329S7A2</accession>
<dbReference type="Proteomes" id="UP000251314">
    <property type="component" value="Unassembled WGS sequence"/>
</dbReference>
<dbReference type="CDD" id="cd14686">
    <property type="entry name" value="bZIP"/>
    <property type="match status" value="1"/>
</dbReference>